<organism evidence="4 5">
    <name type="scientific">Staphylococcus kloosii</name>
    <dbReference type="NCBI Taxonomy" id="29384"/>
    <lineage>
        <taxon>Bacteria</taxon>
        <taxon>Bacillati</taxon>
        <taxon>Bacillota</taxon>
        <taxon>Bacilli</taxon>
        <taxon>Bacillales</taxon>
        <taxon>Staphylococcaceae</taxon>
        <taxon>Staphylococcus</taxon>
    </lineage>
</organism>
<dbReference type="InterPro" id="IPR036291">
    <property type="entry name" value="NAD(P)-bd_dom_sf"/>
</dbReference>
<evidence type="ECO:0000313" key="4">
    <source>
        <dbReference type="EMBL" id="KYH13215.1"/>
    </source>
</evidence>
<dbReference type="InterPro" id="IPR011032">
    <property type="entry name" value="GroES-like_sf"/>
</dbReference>
<dbReference type="Pfam" id="PF00107">
    <property type="entry name" value="ADH_zinc_N"/>
    <property type="match status" value="1"/>
</dbReference>
<sequence>MKAIGVDKGFQLDEGNLFYEFDRAKPTPQMQELLVKVNAISVNPVDTKIRQSPVEDGPRILGFDAVGVVEAVGEKVSSFKVGDKVYYSGSPNYQGSNEEYQLVDERVVALKPTNLSDVEAASIPLTALTASETLFDVFGISHQPKENEGKSILIINGAGGVGSIATQIAKHHGLKVITTASRPETIEWSQNMGADIVLNHRNDLSDEFAQHNIKDVDYIFCTFDTDLYFEKMIELVKTRGKIATIVAFNEKQDLNLLKSKSVTFTHEYMYSRPLHDADDLNIHHQYLTDITEKLEAGHYKPTVNKVIDGLSADSLYEAHKTLESQSMIGKLVITLDDTAN</sequence>
<dbReference type="GO" id="GO:0008270">
    <property type="term" value="F:zinc ion binding"/>
    <property type="evidence" value="ECO:0007669"/>
    <property type="project" value="InterPro"/>
</dbReference>
<evidence type="ECO:0000256" key="2">
    <source>
        <dbReference type="RuleBase" id="RU364000"/>
    </source>
</evidence>
<name>A0A151A1U6_9STAP</name>
<dbReference type="InterPro" id="IPR002364">
    <property type="entry name" value="Quin_OxRdtase/zeta-crystal_CS"/>
</dbReference>
<dbReference type="EMBL" id="LUGM01000002">
    <property type="protein sequence ID" value="KYH13215.1"/>
    <property type="molecule type" value="Genomic_DNA"/>
</dbReference>
<dbReference type="PANTHER" id="PTHR43482:SF1">
    <property type="entry name" value="PROTEIN AST1-RELATED"/>
    <property type="match status" value="1"/>
</dbReference>
<proteinExistence type="inferred from homology"/>
<reference evidence="4 5" key="1">
    <citation type="submission" date="2016-02" db="EMBL/GenBank/DDBJ databases">
        <title>Draft genome sequence of hydrocarbon degrading Staphylococcus saprophyticus Strain CNV2, isolated from crude-oil contaminated soil from Noonmati Oil Refinery, Guwahati, Assam, India.</title>
        <authorList>
            <person name="Mukherjee A."/>
            <person name="Chettri B."/>
            <person name="Langpoklakpam J."/>
            <person name="Singh A.K."/>
            <person name="Chattopadhyay D.J."/>
        </authorList>
    </citation>
    <scope>NUCLEOTIDE SEQUENCE [LARGE SCALE GENOMIC DNA]</scope>
    <source>
        <strain evidence="4 5">CNV2</strain>
    </source>
</reference>
<dbReference type="Gene3D" id="3.90.180.10">
    <property type="entry name" value="Medium-chain alcohol dehydrogenases, catalytic domain"/>
    <property type="match status" value="1"/>
</dbReference>
<dbReference type="InterPro" id="IPR014182">
    <property type="entry name" value="ADH_Zn_typ-1"/>
</dbReference>
<dbReference type="Proteomes" id="UP000075418">
    <property type="component" value="Unassembled WGS sequence"/>
</dbReference>
<dbReference type="SUPFAM" id="SSF51735">
    <property type="entry name" value="NAD(P)-binding Rossmann-fold domains"/>
    <property type="match status" value="1"/>
</dbReference>
<evidence type="ECO:0000313" key="5">
    <source>
        <dbReference type="Proteomes" id="UP000075418"/>
    </source>
</evidence>
<dbReference type="CDD" id="cd08252">
    <property type="entry name" value="AL_MDR"/>
    <property type="match status" value="1"/>
</dbReference>
<dbReference type="Gene3D" id="3.40.50.720">
    <property type="entry name" value="NAD(P)-binding Rossmann-like Domain"/>
    <property type="match status" value="1"/>
</dbReference>
<protein>
    <recommendedName>
        <fullName evidence="2">Zinc-type alcohol dehydrogenase-like protein</fullName>
    </recommendedName>
</protein>
<dbReference type="InterPro" id="IPR052585">
    <property type="entry name" value="Lipid_raft_assoc_Zn_ADH"/>
</dbReference>
<dbReference type="InterPro" id="IPR020843">
    <property type="entry name" value="ER"/>
</dbReference>
<keyword evidence="2" id="KW-0479">Metal-binding</keyword>
<dbReference type="NCBIfam" id="TIGR02817">
    <property type="entry name" value="adh_fam_1"/>
    <property type="match status" value="1"/>
</dbReference>
<dbReference type="PROSITE" id="PS01162">
    <property type="entry name" value="QOR_ZETA_CRYSTAL"/>
    <property type="match status" value="1"/>
</dbReference>
<comment type="caution">
    <text evidence="4">The sequence shown here is derived from an EMBL/GenBank/DDBJ whole genome shotgun (WGS) entry which is preliminary data.</text>
</comment>
<keyword evidence="2" id="KW-0862">Zinc</keyword>
<dbReference type="InterPro" id="IPR013149">
    <property type="entry name" value="ADH-like_C"/>
</dbReference>
<evidence type="ECO:0000259" key="3">
    <source>
        <dbReference type="SMART" id="SM00829"/>
    </source>
</evidence>
<dbReference type="GO" id="GO:0016491">
    <property type="term" value="F:oxidoreductase activity"/>
    <property type="evidence" value="ECO:0007669"/>
    <property type="project" value="UniProtKB-KW"/>
</dbReference>
<dbReference type="Pfam" id="PF08240">
    <property type="entry name" value="ADH_N"/>
    <property type="match status" value="1"/>
</dbReference>
<dbReference type="RefSeq" id="WP_061853466.1">
    <property type="nucleotide sequence ID" value="NZ_LUGM01000002.1"/>
</dbReference>
<dbReference type="AlphaFoldDB" id="A0A151A1U6"/>
<dbReference type="SMART" id="SM00829">
    <property type="entry name" value="PKS_ER"/>
    <property type="match status" value="1"/>
</dbReference>
<dbReference type="PANTHER" id="PTHR43482">
    <property type="entry name" value="PROTEIN AST1-RELATED"/>
    <property type="match status" value="1"/>
</dbReference>
<feature type="domain" description="Enoyl reductase (ER)" evidence="3">
    <location>
        <begin position="15"/>
        <end position="333"/>
    </location>
</feature>
<keyword evidence="2" id="KW-0560">Oxidoreductase</keyword>
<dbReference type="SUPFAM" id="SSF50129">
    <property type="entry name" value="GroES-like"/>
    <property type="match status" value="1"/>
</dbReference>
<dbReference type="InterPro" id="IPR013154">
    <property type="entry name" value="ADH-like_N"/>
</dbReference>
<accession>A0A151A1U6</accession>
<gene>
    <name evidence="4" type="ORF">A0131_00105</name>
</gene>
<comment type="similarity">
    <text evidence="1 2">Belongs to the zinc-containing alcohol dehydrogenase family. Quinone oxidoreductase subfamily.</text>
</comment>
<evidence type="ECO:0000256" key="1">
    <source>
        <dbReference type="ARBA" id="ARBA00010371"/>
    </source>
</evidence>